<keyword evidence="1" id="KW-0175">Coiled coil</keyword>
<evidence type="ECO:0000313" key="3">
    <source>
        <dbReference type="Proteomes" id="UP000295726"/>
    </source>
</evidence>
<organism evidence="2 3">
    <name type="scientific">Muricomes intestini</name>
    <dbReference type="NCBI Taxonomy" id="1796634"/>
    <lineage>
        <taxon>Bacteria</taxon>
        <taxon>Bacillati</taxon>
        <taxon>Bacillota</taxon>
        <taxon>Clostridia</taxon>
        <taxon>Lachnospirales</taxon>
        <taxon>Lachnospiraceae</taxon>
        <taxon>Muricomes</taxon>
    </lineage>
</organism>
<dbReference type="EMBL" id="SLZZ01000018">
    <property type="protein sequence ID" value="TCS77299.1"/>
    <property type="molecule type" value="Genomic_DNA"/>
</dbReference>
<gene>
    <name evidence="2" type="ORF">EDD59_11828</name>
</gene>
<keyword evidence="3" id="KW-1185">Reference proteome</keyword>
<feature type="coiled-coil region" evidence="1">
    <location>
        <begin position="342"/>
        <end position="369"/>
    </location>
</feature>
<dbReference type="Gene3D" id="1.10.510.10">
    <property type="entry name" value="Transferase(Phosphotransferase) domain 1"/>
    <property type="match status" value="1"/>
</dbReference>
<comment type="caution">
    <text evidence="2">The sequence shown here is derived from an EMBL/GenBank/DDBJ whole genome shotgun (WGS) entry which is preliminary data.</text>
</comment>
<dbReference type="OrthoDB" id="4975281at2"/>
<proteinExistence type="predicted"/>
<dbReference type="Pfam" id="PF10140">
    <property type="entry name" value="YukC"/>
    <property type="match status" value="1"/>
</dbReference>
<dbReference type="RefSeq" id="WP_132382301.1">
    <property type="nucleotide sequence ID" value="NZ_DAIPCY010000044.1"/>
</dbReference>
<protein>
    <submittedName>
        <fullName evidence="2">Type VII secretion protein EssB</fullName>
    </submittedName>
</protein>
<evidence type="ECO:0000313" key="2">
    <source>
        <dbReference type="EMBL" id="TCS77299.1"/>
    </source>
</evidence>
<dbReference type="Proteomes" id="UP000295726">
    <property type="component" value="Unassembled WGS sequence"/>
</dbReference>
<dbReference type="Gene3D" id="1.25.40.680">
    <property type="entry name" value="Type VII secretion system EssB, C-terminal-like domain"/>
    <property type="match status" value="1"/>
</dbReference>
<dbReference type="InterPro" id="IPR042565">
    <property type="entry name" value="T7SS_EssB_C"/>
</dbReference>
<dbReference type="InterPro" id="IPR018778">
    <property type="entry name" value="T7SS_EssB"/>
</dbReference>
<accession>A0A4R3K3K4</accession>
<name>A0A4R3K3K4_9FIRM</name>
<dbReference type="AlphaFoldDB" id="A0A4R3K3K4"/>
<reference evidence="2 3" key="1">
    <citation type="submission" date="2019-03" db="EMBL/GenBank/DDBJ databases">
        <title>Genomic Encyclopedia of Type Strains, Phase IV (KMG-IV): sequencing the most valuable type-strain genomes for metagenomic binning, comparative biology and taxonomic classification.</title>
        <authorList>
            <person name="Goeker M."/>
        </authorList>
    </citation>
    <scope>NUCLEOTIDE SEQUENCE [LARGE SCALE GENOMIC DNA]</scope>
    <source>
        <strain evidence="2 3">DSM 29489</strain>
    </source>
</reference>
<sequence length="373" mass="42208">MENTGELLTEQVKKSELSAVGIYDFCRLQTAGTHFLPMEWGETEEEVTFKYAAEDLIPFIKARNEDTVTLLNLLIQAADFEQDTKSYQFSIEPSNLYYDSTGVLYIKSRDLPSREQKKEGFLLAYKALIACALNGQYSFRDYMEGGEELLKKNPRTAPLFEAEDAAAAARYLKDIKGNYLEKQKREKISVSKTGNRILKLAVVVLTVSTILLGIYSGIQYVKTIPYLTAVNSADNAYIENDNVALIDSLKGIQVGELDKHQKYTLAKAYLQSESLSSEQKENILARFSLDSNPKELEYWIYLGRLNVTKAEDLAMQLTDDELLLYAYLKDKSQTQADTSITGTEKEQKLRELQSKIDSLEKKYNLDAEAEASD</sequence>
<evidence type="ECO:0000256" key="1">
    <source>
        <dbReference type="SAM" id="Coils"/>
    </source>
</evidence>